<dbReference type="SUPFAM" id="SSF53850">
    <property type="entry name" value="Periplasmic binding protein-like II"/>
    <property type="match status" value="1"/>
</dbReference>
<feature type="transmembrane region" description="Helical" evidence="4">
    <location>
        <begin position="553"/>
        <end position="575"/>
    </location>
</feature>
<accession>A0ABN9XYD3</accession>
<dbReference type="Gene3D" id="3.40.190.10">
    <property type="entry name" value="Periplasmic binding protein-like II"/>
    <property type="match status" value="1"/>
</dbReference>
<name>A0ABN9XYD3_9DINO</name>
<gene>
    <name evidence="5" type="ORF">PCOR1329_LOCUS80092</name>
</gene>
<evidence type="ECO:0000256" key="4">
    <source>
        <dbReference type="SAM" id="Phobius"/>
    </source>
</evidence>
<dbReference type="EMBL" id="CAUYUJ010021315">
    <property type="protein sequence ID" value="CAK0903916.1"/>
    <property type="molecule type" value="Genomic_DNA"/>
</dbReference>
<sequence>MCTGAKVTLTYTPGWEDGMQAALEADVGVQYVAGNGATFSSEGAGIYDSYIVQAPWIPAIVDGLENLSPLIAQSRSLDWLDVNSMSRQIVSFDNTVRALPLDTDYISFGYRADVFERWGKSPPETLEELVELSEFFSGKDHNNDSVPDWGFCLTPQPNYFYAFVAPVMQRTRAKCHDTQGDAGSPICDLELTGQNPFFDVETFQPLLDNPGFRYAFDLHARFLRASNCQDQLQSLGKCDRKSAMKSGRCAGVISMPGTMTKLLLPWDQGGVFAPEPRYANDGTTVEWEVGATSSGGYWGRRMKFPGSSKVYDSEDGALKDCTPELCPKAVPHSTMEGVLVNYAPFFAEGGEAYALRGKTASAKKEVMFHFFEWLANLPPSSVPLSGAYRRSQATQEAMTEMIEHGMPEQVASDLIELLQFLFRDDETEGANNVQDLLILGFAEYMRAFGTRIYDELLLQPEVFNGLLSEEEFENRYAATISTLEGDYEEINSEFGKVAQLQRWRTSLGLIELSDQELCGRFVEADEVNAEVLRKAGVDCHALLLNTTVDVLKIVVLTLLCLMGVILVVAALAWFVRTIRTNRRLHRDANRLVDRQVAEAWEKVSDIQAPFVVMKGSDVLNFGQLVPHETARETGKLVSVDTMGAEMQAGRPRCQGRLAPDSCLYPARTAPREPACTARLHGTPASAPHAMQKTGWVLLPLPYLVDALANRDVAEVVVLDACAASALLVASFLPARLVWSDLALGAVEASRMVAGSIVVPGAWSPFVAPSVMACFSMACAGVHSSILAACAAVAALADMVVASPGFEESAAMHALSCAYVVAAATVMEHRVAGHCAELRQRGYRVVSFGSGGAASRTLGGDVYYPVHDGSRLGAAASSSIAETMAFSDYEDDAHTAARLKHSGAHFGGTRLWSMCSDQQGEEQGYVPEPSLVSIAASPRAEGGAAPSAAEQLAAAERLAAAEQLAAAERLATAERLQLAAAERLAVAEQLASEQAAAPEQSYEHDSFDLSGALSAMQQVVHSLNSSGVPAASPRGLTYDDELQLASPADELAGAAGASPPPTSAVGSPPQPSSPRAGLPAVRLGGFQTAALNDLFVEGQRDELRVNDQPTFWSTRGWFLYHNPQTRTWGVAKASRLDRVREGQTCGLAHSPEGYDLLGGAVLGPPGGWREWDAEAGQWVKRLGSGLQSRGKVREQPTDAVRGPAAPARPAAGAPTERTGPPPRAVEPSAAELHGSHGPAPRDTLVGDTRASVDCCRLVGMPHADNPVAVYTVRREHLLLHKVLRLPPSTFRKADLLALTNWLQSPAPAALQAYALSVRWRAATATVTGWRTALQRLAAEAEEQLPVTRWRAGDFSPPFWALPRAIAQEYASLVAGEAQLQVPARRLQTAIAAAEAEKRTAAMMMRKPKLQTCFCRSLAASLFPESLVTTLRKRLRAWGLGVPPALEARWSALRAVLVRAPPSWQWAALKTLGGGWTTAGRIHIMTPRPCLFGCECAADDIRHYLVCRRLWHWVALPRSFLPGPLGRLGLGSAAEHAGEWSRGTALRGVVLAFHIYHLHKKFFDKHGRVVPFDAASGIRLAALHRLRDRQVPAAASAQSSSAAAAPQPPAQRDAPPRPGGSGSGPGVHKTKTLPLEGALGAGAEGALERSQEAFLKRNYVIFFSHQWLSWEEPDPSNVQFAALQAALQTISARTGKRLDELYVWCDWFSIPQKCRAFQKMAIASLPVFASICHCFVALVPDTEHADTNAAANRAAFHRRTWCRAEVMSHWARRGTENMFYASGEGLQPMAPSSPTDEFLEAIQVFHGDLTCCCRGHKGGAPCDREFLIRCGSDEENDPDMDPTGWDDHVKGLIDGHLRSTFASFKNEITGMVASTASVAATQAVDPVMAAIRTVEDAVKSVPATCQQKVEASLRPELAAMERRFQTQLDGLNARVSSLDSRTEKMHDELGGMHKQMDELRNALALAHRAPPPPKPPAAGFHREVDATVLKIVASSMVKRKDVHDSIKAWLDKSKIEGWEVQGEEQDRLFTLQFTGPVAVAGRRAVQALGALRLPGKGNWMRFPVPGASGGSTQLHVGADKNPFQIKREIAGKKITAVLREKYPDAKLFFDRQNGWISESWNPILRLEPQPGQEATKCYWNDAALATRGWTRDEIKAAITNIITPNGEPEWSL</sequence>
<feature type="region of interest" description="Disordered" evidence="3">
    <location>
        <begin position="1050"/>
        <end position="1079"/>
    </location>
</feature>
<evidence type="ECO:0000313" key="6">
    <source>
        <dbReference type="Proteomes" id="UP001189429"/>
    </source>
</evidence>
<dbReference type="PANTHER" id="PTHR43649">
    <property type="entry name" value="ARABINOSE-BINDING PROTEIN-RELATED"/>
    <property type="match status" value="1"/>
</dbReference>
<evidence type="ECO:0000256" key="1">
    <source>
        <dbReference type="ARBA" id="ARBA00008520"/>
    </source>
</evidence>
<dbReference type="PANTHER" id="PTHR43649:SF29">
    <property type="entry name" value="OSMOPROTECTIVE COMPOUNDS-BINDING PROTEIN GGTB"/>
    <property type="match status" value="1"/>
</dbReference>
<feature type="transmembrane region" description="Helical" evidence="4">
    <location>
        <begin position="785"/>
        <end position="805"/>
    </location>
</feature>
<dbReference type="InterPro" id="IPR050490">
    <property type="entry name" value="Bact_solute-bd_prot1"/>
</dbReference>
<dbReference type="Proteomes" id="UP001189429">
    <property type="component" value="Unassembled WGS sequence"/>
</dbReference>
<comment type="similarity">
    <text evidence="1">Belongs to the bacterial solute-binding protein 1 family.</text>
</comment>
<feature type="transmembrane region" description="Helical" evidence="4">
    <location>
        <begin position="712"/>
        <end position="732"/>
    </location>
</feature>
<protein>
    <submittedName>
        <fullName evidence="5">Uncharacterized protein</fullName>
    </submittedName>
</protein>
<feature type="region of interest" description="Disordered" evidence="3">
    <location>
        <begin position="1184"/>
        <end position="1244"/>
    </location>
</feature>
<feature type="transmembrane region" description="Helical" evidence="4">
    <location>
        <begin position="752"/>
        <end position="773"/>
    </location>
</feature>
<feature type="compositionally biased region" description="Pro residues" evidence="3">
    <location>
        <begin position="1057"/>
        <end position="1071"/>
    </location>
</feature>
<keyword evidence="6" id="KW-1185">Reference proteome</keyword>
<feature type="compositionally biased region" description="Low complexity" evidence="3">
    <location>
        <begin position="1200"/>
        <end position="1213"/>
    </location>
</feature>
<evidence type="ECO:0000313" key="5">
    <source>
        <dbReference type="EMBL" id="CAK0903916.1"/>
    </source>
</evidence>
<feature type="region of interest" description="Disordered" evidence="3">
    <location>
        <begin position="1592"/>
        <end position="1629"/>
    </location>
</feature>
<evidence type="ECO:0000256" key="2">
    <source>
        <dbReference type="ARBA" id="ARBA00022448"/>
    </source>
</evidence>
<proteinExistence type="inferred from homology"/>
<feature type="compositionally biased region" description="Low complexity" evidence="3">
    <location>
        <begin position="1592"/>
        <end position="1611"/>
    </location>
</feature>
<keyword evidence="4" id="KW-1133">Transmembrane helix</keyword>
<evidence type="ECO:0000256" key="3">
    <source>
        <dbReference type="SAM" id="MobiDB-lite"/>
    </source>
</evidence>
<keyword evidence="4" id="KW-0472">Membrane</keyword>
<comment type="caution">
    <text evidence="5">The sequence shown here is derived from an EMBL/GenBank/DDBJ whole genome shotgun (WGS) entry which is preliminary data.</text>
</comment>
<reference evidence="5" key="1">
    <citation type="submission" date="2023-10" db="EMBL/GenBank/DDBJ databases">
        <authorList>
            <person name="Chen Y."/>
            <person name="Shah S."/>
            <person name="Dougan E. K."/>
            <person name="Thang M."/>
            <person name="Chan C."/>
        </authorList>
    </citation>
    <scope>NUCLEOTIDE SEQUENCE [LARGE SCALE GENOMIC DNA]</scope>
</reference>
<keyword evidence="4" id="KW-0812">Transmembrane</keyword>
<keyword evidence="2" id="KW-0813">Transport</keyword>
<organism evidence="5 6">
    <name type="scientific">Prorocentrum cordatum</name>
    <dbReference type="NCBI Taxonomy" id="2364126"/>
    <lineage>
        <taxon>Eukaryota</taxon>
        <taxon>Sar</taxon>
        <taxon>Alveolata</taxon>
        <taxon>Dinophyceae</taxon>
        <taxon>Prorocentrales</taxon>
        <taxon>Prorocentraceae</taxon>
        <taxon>Prorocentrum</taxon>
    </lineage>
</organism>